<dbReference type="Pfam" id="PF00293">
    <property type="entry name" value="NUDIX"/>
    <property type="match status" value="1"/>
</dbReference>
<evidence type="ECO:0000256" key="10">
    <source>
        <dbReference type="ARBA" id="ARBA00035861"/>
    </source>
</evidence>
<dbReference type="CDD" id="cd03425">
    <property type="entry name" value="NUDIX_MutT_NudA_like"/>
    <property type="match status" value="1"/>
</dbReference>
<dbReference type="InterPro" id="IPR015797">
    <property type="entry name" value="NUDIX_hydrolase-like_dom_sf"/>
</dbReference>
<dbReference type="GO" id="GO:0006281">
    <property type="term" value="P:DNA repair"/>
    <property type="evidence" value="ECO:0007669"/>
    <property type="project" value="UniProtKB-KW"/>
</dbReference>
<comment type="catalytic activity">
    <reaction evidence="10">
        <text>8-oxo-dGTP + H2O = 8-oxo-dGMP + diphosphate + H(+)</text>
        <dbReference type="Rhea" id="RHEA:31575"/>
        <dbReference type="ChEBI" id="CHEBI:15377"/>
        <dbReference type="ChEBI" id="CHEBI:15378"/>
        <dbReference type="ChEBI" id="CHEBI:33019"/>
        <dbReference type="ChEBI" id="CHEBI:63224"/>
        <dbReference type="ChEBI" id="CHEBI:77896"/>
        <dbReference type="EC" id="3.6.1.55"/>
    </reaction>
</comment>
<keyword evidence="9" id="KW-0234">DNA repair</keyword>
<comment type="similarity">
    <text evidence="2">Belongs to the Nudix hydrolase family.</text>
</comment>
<dbReference type="AlphaFoldDB" id="C7MKS1"/>
<evidence type="ECO:0000256" key="8">
    <source>
        <dbReference type="ARBA" id="ARBA00022842"/>
    </source>
</evidence>
<dbReference type="PRINTS" id="PR00502">
    <property type="entry name" value="NUDIXFAMILY"/>
</dbReference>
<sequence>MKMVEVAAAIIECDGKILATQRGYGTFKDGWEFPGGKLEPGELPIEALVREIREELDATIDVERSVCVIDYPYDDFCLHMHCYLCHLKDGSFTLLEHEASRWLGARELFSVEWLPADIQVIEEIRRQGIAR</sequence>
<dbReference type="OrthoDB" id="9804442at2"/>
<keyword evidence="5" id="KW-0479">Metal-binding</keyword>
<keyword evidence="6" id="KW-0227">DNA damage</keyword>
<proteinExistence type="inferred from homology"/>
<dbReference type="InterPro" id="IPR000086">
    <property type="entry name" value="NUDIX_hydrolase_dom"/>
</dbReference>
<reference evidence="13 14" key="1">
    <citation type="journal article" date="2009" name="Stand. Genomic Sci.">
        <title>Complete genome sequence of Cryptobacterium curtum type strain (12-3).</title>
        <authorList>
            <person name="Mavrommatis K."/>
            <person name="Pukall R."/>
            <person name="Rohde C."/>
            <person name="Chen F."/>
            <person name="Sims D."/>
            <person name="Brettin T."/>
            <person name="Kuske C."/>
            <person name="Detter J.C."/>
            <person name="Han C."/>
            <person name="Lapidus A."/>
            <person name="Copeland A."/>
            <person name="Glavina Del Rio T."/>
            <person name="Nolan M."/>
            <person name="Lucas S."/>
            <person name="Tice H."/>
            <person name="Cheng J.F."/>
            <person name="Bruce D."/>
            <person name="Goodwin L."/>
            <person name="Pitluck S."/>
            <person name="Ovchinnikova G."/>
            <person name="Pati A."/>
            <person name="Ivanova N."/>
            <person name="Chen A."/>
            <person name="Palaniappan K."/>
            <person name="Chain P."/>
            <person name="D'haeseleer P."/>
            <person name="Goker M."/>
            <person name="Bristow J."/>
            <person name="Eisen J.A."/>
            <person name="Markowitz V."/>
            <person name="Hugenholtz P."/>
            <person name="Rohde M."/>
            <person name="Klenk H.P."/>
            <person name="Kyrpides N.C."/>
        </authorList>
    </citation>
    <scope>NUCLEOTIDE SEQUENCE [LARGE SCALE GENOMIC DNA]</scope>
    <source>
        <strain evidence="14">ATCC 700683 / DSM 15641 / 12-3</strain>
    </source>
</reference>
<dbReference type="PROSITE" id="PS51462">
    <property type="entry name" value="NUDIX"/>
    <property type="match status" value="1"/>
</dbReference>
<keyword evidence="14" id="KW-1185">Reference proteome</keyword>
<name>C7MKS1_CRYCD</name>
<keyword evidence="3" id="KW-0515">Mutator protein</keyword>
<dbReference type="EMBL" id="CP001682">
    <property type="protein sequence ID" value="ACU94868.1"/>
    <property type="molecule type" value="Genomic_DNA"/>
</dbReference>
<evidence type="ECO:0000256" key="9">
    <source>
        <dbReference type="ARBA" id="ARBA00023204"/>
    </source>
</evidence>
<keyword evidence="8" id="KW-0460">Magnesium</keyword>
<dbReference type="InterPro" id="IPR047127">
    <property type="entry name" value="MutT-like"/>
</dbReference>
<keyword evidence="7" id="KW-0378">Hydrolase</keyword>
<dbReference type="KEGG" id="ccu:Ccur_11810"/>
<dbReference type="eggNOG" id="COG1051">
    <property type="taxonomic scope" value="Bacteria"/>
</dbReference>
<accession>C7MKS1</accession>
<dbReference type="SUPFAM" id="SSF55811">
    <property type="entry name" value="Nudix"/>
    <property type="match status" value="1"/>
</dbReference>
<evidence type="ECO:0000313" key="13">
    <source>
        <dbReference type="EMBL" id="ACU94868.1"/>
    </source>
</evidence>
<organism evidence="13 14">
    <name type="scientific">Cryptobacterium curtum (strain ATCC 700683 / DSM 15641 / CCUG 43107 / 12-3)</name>
    <dbReference type="NCBI Taxonomy" id="469378"/>
    <lineage>
        <taxon>Bacteria</taxon>
        <taxon>Bacillati</taxon>
        <taxon>Actinomycetota</taxon>
        <taxon>Coriobacteriia</taxon>
        <taxon>Eggerthellales</taxon>
        <taxon>Eggerthellaceae</taxon>
        <taxon>Cryptobacterium</taxon>
    </lineage>
</organism>
<evidence type="ECO:0000256" key="3">
    <source>
        <dbReference type="ARBA" id="ARBA00022457"/>
    </source>
</evidence>
<evidence type="ECO:0000313" key="14">
    <source>
        <dbReference type="Proteomes" id="UP000000954"/>
    </source>
</evidence>
<evidence type="ECO:0000256" key="6">
    <source>
        <dbReference type="ARBA" id="ARBA00022763"/>
    </source>
</evidence>
<dbReference type="PANTHER" id="PTHR47707">
    <property type="entry name" value="8-OXO-DGTP DIPHOSPHATASE"/>
    <property type="match status" value="1"/>
</dbReference>
<dbReference type="EC" id="3.6.1.55" evidence="11"/>
<evidence type="ECO:0000259" key="12">
    <source>
        <dbReference type="PROSITE" id="PS51462"/>
    </source>
</evidence>
<dbReference type="GO" id="GO:0044716">
    <property type="term" value="F:8-oxo-GDP phosphatase activity"/>
    <property type="evidence" value="ECO:0007669"/>
    <property type="project" value="TreeGrafter"/>
</dbReference>
<evidence type="ECO:0000256" key="1">
    <source>
        <dbReference type="ARBA" id="ARBA00001946"/>
    </source>
</evidence>
<dbReference type="GO" id="GO:0044715">
    <property type="term" value="F:8-oxo-dGDP phosphatase activity"/>
    <property type="evidence" value="ECO:0007669"/>
    <property type="project" value="TreeGrafter"/>
</dbReference>
<dbReference type="Proteomes" id="UP000000954">
    <property type="component" value="Chromosome"/>
</dbReference>
<protein>
    <recommendedName>
        <fullName evidence="11">8-oxo-dGTP diphosphatase</fullName>
        <ecNumber evidence="11">3.6.1.55</ecNumber>
    </recommendedName>
</protein>
<keyword evidence="4" id="KW-0235">DNA replication</keyword>
<evidence type="ECO:0000256" key="11">
    <source>
        <dbReference type="ARBA" id="ARBA00038905"/>
    </source>
</evidence>
<dbReference type="Gene3D" id="3.90.79.10">
    <property type="entry name" value="Nucleoside Triphosphate Pyrophosphohydrolase"/>
    <property type="match status" value="1"/>
</dbReference>
<dbReference type="GO" id="GO:0035539">
    <property type="term" value="F:8-oxo-7,8-dihydrodeoxyguanosine triphosphate pyrophosphatase activity"/>
    <property type="evidence" value="ECO:0007669"/>
    <property type="project" value="UniProtKB-EC"/>
</dbReference>
<comment type="cofactor">
    <cofactor evidence="1">
        <name>Mg(2+)</name>
        <dbReference type="ChEBI" id="CHEBI:18420"/>
    </cofactor>
</comment>
<evidence type="ECO:0000256" key="5">
    <source>
        <dbReference type="ARBA" id="ARBA00022723"/>
    </source>
</evidence>
<feature type="domain" description="Nudix hydrolase" evidence="12">
    <location>
        <begin position="1"/>
        <end position="126"/>
    </location>
</feature>
<dbReference type="PANTHER" id="PTHR47707:SF1">
    <property type="entry name" value="NUDIX HYDROLASE FAMILY PROTEIN"/>
    <property type="match status" value="1"/>
</dbReference>
<dbReference type="HOGENOM" id="CLU_037162_19_1_11"/>
<evidence type="ECO:0000256" key="4">
    <source>
        <dbReference type="ARBA" id="ARBA00022705"/>
    </source>
</evidence>
<dbReference type="RefSeq" id="WP_015778731.1">
    <property type="nucleotide sequence ID" value="NC_013170.1"/>
</dbReference>
<gene>
    <name evidence="13" type="ordered locus">Ccur_11810</name>
</gene>
<dbReference type="GO" id="GO:0006260">
    <property type="term" value="P:DNA replication"/>
    <property type="evidence" value="ECO:0007669"/>
    <property type="project" value="UniProtKB-KW"/>
</dbReference>
<dbReference type="STRING" id="469378.Ccur_11810"/>
<dbReference type="GO" id="GO:0008413">
    <property type="term" value="F:8-oxo-7,8-dihydroguanosine triphosphate pyrophosphatase activity"/>
    <property type="evidence" value="ECO:0007669"/>
    <property type="project" value="TreeGrafter"/>
</dbReference>
<evidence type="ECO:0000256" key="7">
    <source>
        <dbReference type="ARBA" id="ARBA00022801"/>
    </source>
</evidence>
<evidence type="ECO:0000256" key="2">
    <source>
        <dbReference type="ARBA" id="ARBA00005582"/>
    </source>
</evidence>
<dbReference type="GO" id="GO:0046872">
    <property type="term" value="F:metal ion binding"/>
    <property type="evidence" value="ECO:0007669"/>
    <property type="project" value="UniProtKB-KW"/>
</dbReference>
<dbReference type="InterPro" id="IPR020476">
    <property type="entry name" value="Nudix_hydrolase"/>
</dbReference>